<keyword evidence="1" id="KW-0472">Membrane</keyword>
<reference evidence="2 3" key="1">
    <citation type="submission" date="2017-06" db="EMBL/GenBank/DDBJ databases">
        <title>Draft genome of Pseudomonas nitroreducens DF05.</title>
        <authorList>
            <person name="Iyer R."/>
        </authorList>
    </citation>
    <scope>NUCLEOTIDE SEQUENCE [LARGE SCALE GENOMIC DNA]</scope>
    <source>
        <strain evidence="2 3">DF05</strain>
    </source>
</reference>
<dbReference type="EMBL" id="NJBA01000003">
    <property type="protein sequence ID" value="OWP51005.1"/>
    <property type="molecule type" value="Genomic_DNA"/>
</dbReference>
<feature type="transmembrane region" description="Helical" evidence="1">
    <location>
        <begin position="15"/>
        <end position="35"/>
    </location>
</feature>
<accession>A0A246F9J6</accession>
<keyword evidence="1" id="KW-0812">Transmembrane</keyword>
<comment type="caution">
    <text evidence="2">The sequence shown here is derived from an EMBL/GenBank/DDBJ whole genome shotgun (WGS) entry which is preliminary data.</text>
</comment>
<dbReference type="eggNOG" id="ENOG5032JP2">
    <property type="taxonomic scope" value="Bacteria"/>
</dbReference>
<dbReference type="STRING" id="46680.GCA_000807755_00433"/>
<sequence length="66" mass="7335">MDATAHFIPLDPTSLFITLAIIVFGMFMLGIGFTIRHRPVGVFLMWVGTLSMLSIIGYRIYIATSV</sequence>
<protein>
    <submittedName>
        <fullName evidence="2">Uncharacterized protein</fullName>
    </submittedName>
</protein>
<proteinExistence type="predicted"/>
<name>A0A246F9J6_PSENT</name>
<evidence type="ECO:0000313" key="2">
    <source>
        <dbReference type="EMBL" id="OWP51005.1"/>
    </source>
</evidence>
<organism evidence="2 3">
    <name type="scientific">Pseudomonas nitroreducens</name>
    <dbReference type="NCBI Taxonomy" id="46680"/>
    <lineage>
        <taxon>Bacteria</taxon>
        <taxon>Pseudomonadati</taxon>
        <taxon>Pseudomonadota</taxon>
        <taxon>Gammaproteobacteria</taxon>
        <taxon>Pseudomonadales</taxon>
        <taxon>Pseudomonadaceae</taxon>
        <taxon>Pseudomonas</taxon>
    </lineage>
</organism>
<evidence type="ECO:0000313" key="3">
    <source>
        <dbReference type="Proteomes" id="UP000198145"/>
    </source>
</evidence>
<feature type="transmembrane region" description="Helical" evidence="1">
    <location>
        <begin position="42"/>
        <end position="62"/>
    </location>
</feature>
<evidence type="ECO:0000256" key="1">
    <source>
        <dbReference type="SAM" id="Phobius"/>
    </source>
</evidence>
<keyword evidence="1" id="KW-1133">Transmembrane helix</keyword>
<dbReference type="AlphaFoldDB" id="A0A246F9J6"/>
<gene>
    <name evidence="2" type="ORF">CEG18_09035</name>
</gene>
<dbReference type="RefSeq" id="WP_017517476.1">
    <property type="nucleotide sequence ID" value="NZ_CP189774.1"/>
</dbReference>
<dbReference type="Proteomes" id="UP000198145">
    <property type="component" value="Unassembled WGS sequence"/>
</dbReference>